<feature type="domain" description="HTH cro/C1-type" evidence="1">
    <location>
        <begin position="20"/>
        <end position="92"/>
    </location>
</feature>
<dbReference type="EMBL" id="BMHI01000004">
    <property type="protein sequence ID" value="GGB35691.1"/>
    <property type="molecule type" value="Genomic_DNA"/>
</dbReference>
<evidence type="ECO:0000259" key="1">
    <source>
        <dbReference type="SMART" id="SM00530"/>
    </source>
</evidence>
<dbReference type="PANTHER" id="PTHR35010">
    <property type="entry name" value="BLL4672 PROTEIN-RELATED"/>
    <property type="match status" value="1"/>
</dbReference>
<dbReference type="CDD" id="cd00093">
    <property type="entry name" value="HTH_XRE"/>
    <property type="match status" value="1"/>
</dbReference>
<organism evidence="2 3">
    <name type="scientific">Flexivirga endophytica</name>
    <dbReference type="NCBI Taxonomy" id="1849103"/>
    <lineage>
        <taxon>Bacteria</taxon>
        <taxon>Bacillati</taxon>
        <taxon>Actinomycetota</taxon>
        <taxon>Actinomycetes</taxon>
        <taxon>Micrococcales</taxon>
        <taxon>Dermacoccaceae</taxon>
        <taxon>Flexivirga</taxon>
    </lineage>
</organism>
<evidence type="ECO:0000313" key="3">
    <source>
        <dbReference type="Proteomes" id="UP000636793"/>
    </source>
</evidence>
<dbReference type="InterPro" id="IPR041413">
    <property type="entry name" value="MLTR_LBD"/>
</dbReference>
<dbReference type="Gene3D" id="3.30.450.180">
    <property type="match status" value="1"/>
</dbReference>
<sequence>MTEHETTRTKPAHRRELARFLRAHREQVSPHVVGVPVGPRRRTPGLRREEVAQLAGVGLTWYTWLEQGRQINVSTQVLDAVARVLGLGAAERWHLYRLAQVPGVPMPPQMPEEIPTDAIQVLDQLDPNPACVYNARYDLIANNETYACMFPWIVSADGIERNVLWRVAVAGEDVRPINPELFGRLVANLRLRYAEHIGEPGWESFIEELSRTSALFRDAWARQEVSRPGPQFKQFRCPPVGLIRLNTLSYSIDGTADLRMIVHVPETSADAGRMQQLRDLGGASFD</sequence>
<proteinExistence type="predicted"/>
<dbReference type="Pfam" id="PF17765">
    <property type="entry name" value="MLTR_LBD"/>
    <property type="match status" value="1"/>
</dbReference>
<dbReference type="InterPro" id="IPR010982">
    <property type="entry name" value="Lambda_DNA-bd_dom_sf"/>
</dbReference>
<reference evidence="2" key="2">
    <citation type="submission" date="2020-09" db="EMBL/GenBank/DDBJ databases">
        <authorList>
            <person name="Sun Q."/>
            <person name="Zhou Y."/>
        </authorList>
    </citation>
    <scope>NUCLEOTIDE SEQUENCE</scope>
    <source>
        <strain evidence="2">CGMCC 1.15085</strain>
    </source>
</reference>
<name>A0A916TA35_9MICO</name>
<dbReference type="Pfam" id="PF13560">
    <property type="entry name" value="HTH_31"/>
    <property type="match status" value="1"/>
</dbReference>
<keyword evidence="3" id="KW-1185">Reference proteome</keyword>
<evidence type="ECO:0000313" key="2">
    <source>
        <dbReference type="EMBL" id="GGB35691.1"/>
    </source>
</evidence>
<accession>A0A916TA35</accession>
<dbReference type="Proteomes" id="UP000636793">
    <property type="component" value="Unassembled WGS sequence"/>
</dbReference>
<dbReference type="InterPro" id="IPR001387">
    <property type="entry name" value="Cro/C1-type_HTH"/>
</dbReference>
<dbReference type="SMART" id="SM00530">
    <property type="entry name" value="HTH_XRE"/>
    <property type="match status" value="1"/>
</dbReference>
<dbReference type="Gene3D" id="1.10.260.40">
    <property type="entry name" value="lambda repressor-like DNA-binding domains"/>
    <property type="match status" value="1"/>
</dbReference>
<dbReference type="GO" id="GO:0003677">
    <property type="term" value="F:DNA binding"/>
    <property type="evidence" value="ECO:0007669"/>
    <property type="project" value="InterPro"/>
</dbReference>
<dbReference type="PANTHER" id="PTHR35010:SF2">
    <property type="entry name" value="BLL4672 PROTEIN"/>
    <property type="match status" value="1"/>
</dbReference>
<dbReference type="SUPFAM" id="SSF47413">
    <property type="entry name" value="lambda repressor-like DNA-binding domains"/>
    <property type="match status" value="1"/>
</dbReference>
<reference evidence="2" key="1">
    <citation type="journal article" date="2014" name="Int. J. Syst. Evol. Microbiol.">
        <title>Complete genome sequence of Corynebacterium casei LMG S-19264T (=DSM 44701T), isolated from a smear-ripened cheese.</title>
        <authorList>
            <consortium name="US DOE Joint Genome Institute (JGI-PGF)"/>
            <person name="Walter F."/>
            <person name="Albersmeier A."/>
            <person name="Kalinowski J."/>
            <person name="Ruckert C."/>
        </authorList>
    </citation>
    <scope>NUCLEOTIDE SEQUENCE</scope>
    <source>
        <strain evidence="2">CGMCC 1.15085</strain>
    </source>
</reference>
<protein>
    <submittedName>
        <fullName evidence="2">Transcriptional regulator</fullName>
    </submittedName>
</protein>
<comment type="caution">
    <text evidence="2">The sequence shown here is derived from an EMBL/GenBank/DDBJ whole genome shotgun (WGS) entry which is preliminary data.</text>
</comment>
<gene>
    <name evidence="2" type="ORF">GCM10011492_27960</name>
</gene>
<dbReference type="AlphaFoldDB" id="A0A916TA35"/>